<keyword evidence="4 7" id="KW-0560">Oxidoreductase</keyword>
<accession>A0A166B595</accession>
<dbReference type="GO" id="GO:0008379">
    <property type="term" value="F:thioredoxin peroxidase activity"/>
    <property type="evidence" value="ECO:0007669"/>
    <property type="project" value="InterPro"/>
</dbReference>
<name>A0A166B595_EXIGL</name>
<dbReference type="GO" id="GO:0042744">
    <property type="term" value="P:hydrogen peroxide catabolic process"/>
    <property type="evidence" value="ECO:0007669"/>
    <property type="project" value="TreeGrafter"/>
</dbReference>
<comment type="similarity">
    <text evidence="1 7">Belongs to the peroxiredoxin family. Prx5 subfamily.</text>
</comment>
<keyword evidence="3 7" id="KW-0049">Antioxidant</keyword>
<dbReference type="Pfam" id="PF08534">
    <property type="entry name" value="Redoxin"/>
    <property type="match status" value="1"/>
</dbReference>
<evidence type="ECO:0000256" key="2">
    <source>
        <dbReference type="ARBA" id="ARBA00022559"/>
    </source>
</evidence>
<reference evidence="9 10" key="1">
    <citation type="journal article" date="2016" name="Mol. Biol. Evol.">
        <title>Comparative Genomics of Early-Diverging Mushroom-Forming Fungi Provides Insights into the Origins of Lignocellulose Decay Capabilities.</title>
        <authorList>
            <person name="Nagy L.G."/>
            <person name="Riley R."/>
            <person name="Tritt A."/>
            <person name="Adam C."/>
            <person name="Daum C."/>
            <person name="Floudas D."/>
            <person name="Sun H."/>
            <person name="Yadav J.S."/>
            <person name="Pangilinan J."/>
            <person name="Larsson K.H."/>
            <person name="Matsuura K."/>
            <person name="Barry K."/>
            <person name="Labutti K."/>
            <person name="Kuo R."/>
            <person name="Ohm R.A."/>
            <person name="Bhattacharya S.S."/>
            <person name="Shirouzu T."/>
            <person name="Yoshinaga Y."/>
            <person name="Martin F.M."/>
            <person name="Grigoriev I.V."/>
            <person name="Hibbett D.S."/>
        </authorList>
    </citation>
    <scope>NUCLEOTIDE SEQUENCE [LARGE SCALE GENOMIC DNA]</scope>
    <source>
        <strain evidence="9 10">HHB12029</strain>
    </source>
</reference>
<dbReference type="EMBL" id="KV425923">
    <property type="protein sequence ID" value="KZV97989.1"/>
    <property type="molecule type" value="Genomic_DNA"/>
</dbReference>
<evidence type="ECO:0000256" key="6">
    <source>
        <dbReference type="PIRSR" id="PIRSR637944-1"/>
    </source>
</evidence>
<evidence type="ECO:0000256" key="1">
    <source>
        <dbReference type="ARBA" id="ARBA00010505"/>
    </source>
</evidence>
<dbReference type="GO" id="GO:0034599">
    <property type="term" value="P:cellular response to oxidative stress"/>
    <property type="evidence" value="ECO:0007669"/>
    <property type="project" value="InterPro"/>
</dbReference>
<organism evidence="9 10">
    <name type="scientific">Exidia glandulosa HHB12029</name>
    <dbReference type="NCBI Taxonomy" id="1314781"/>
    <lineage>
        <taxon>Eukaryota</taxon>
        <taxon>Fungi</taxon>
        <taxon>Dikarya</taxon>
        <taxon>Basidiomycota</taxon>
        <taxon>Agaricomycotina</taxon>
        <taxon>Agaricomycetes</taxon>
        <taxon>Auriculariales</taxon>
        <taxon>Exidiaceae</taxon>
        <taxon>Exidia</taxon>
    </lineage>
</organism>
<dbReference type="PANTHER" id="PTHR10430:SF16">
    <property type="entry name" value="PEROXIREDOXIN-5, MITOCHONDRIAL"/>
    <property type="match status" value="1"/>
</dbReference>
<comment type="function">
    <text evidence="7">Thiol-specific peroxidase that catalyzes the reduction of hydrogen peroxide and organic hydroperoxides to water and alcohols, respectively. Plays a role in cell protection against oxidative stress by detoxifying peroxides.</text>
</comment>
<dbReference type="GO" id="GO:0005777">
    <property type="term" value="C:peroxisome"/>
    <property type="evidence" value="ECO:0007669"/>
    <property type="project" value="TreeGrafter"/>
</dbReference>
<dbReference type="InterPro" id="IPR013740">
    <property type="entry name" value="Redoxin"/>
</dbReference>
<gene>
    <name evidence="9" type="ORF">EXIGLDRAFT_641755</name>
</gene>
<dbReference type="PROSITE" id="PS51352">
    <property type="entry name" value="THIOREDOXIN_2"/>
    <property type="match status" value="1"/>
</dbReference>
<dbReference type="OrthoDB" id="195498at2759"/>
<keyword evidence="10" id="KW-1185">Reference proteome</keyword>
<evidence type="ECO:0000259" key="8">
    <source>
        <dbReference type="PROSITE" id="PS51352"/>
    </source>
</evidence>
<dbReference type="SUPFAM" id="SSF52833">
    <property type="entry name" value="Thioredoxin-like"/>
    <property type="match status" value="1"/>
</dbReference>
<dbReference type="InterPro" id="IPR037944">
    <property type="entry name" value="PRX5-like"/>
</dbReference>
<feature type="domain" description="Thioredoxin" evidence="8">
    <location>
        <begin position="3"/>
        <end position="170"/>
    </location>
</feature>
<dbReference type="InterPro" id="IPR013766">
    <property type="entry name" value="Thioredoxin_domain"/>
</dbReference>
<evidence type="ECO:0000256" key="3">
    <source>
        <dbReference type="ARBA" id="ARBA00022862"/>
    </source>
</evidence>
<dbReference type="GO" id="GO:0045454">
    <property type="term" value="P:cell redox homeostasis"/>
    <property type="evidence" value="ECO:0007669"/>
    <property type="project" value="TreeGrafter"/>
</dbReference>
<dbReference type="FunCoup" id="A0A166B595">
    <property type="interactions" value="233"/>
</dbReference>
<dbReference type="InParanoid" id="A0A166B595"/>
<dbReference type="PANTHER" id="PTHR10430">
    <property type="entry name" value="PEROXIREDOXIN"/>
    <property type="match status" value="1"/>
</dbReference>
<dbReference type="STRING" id="1314781.A0A166B595"/>
<keyword evidence="2 7" id="KW-0575">Peroxidase</keyword>
<evidence type="ECO:0000313" key="9">
    <source>
        <dbReference type="EMBL" id="KZV97989.1"/>
    </source>
</evidence>
<evidence type="ECO:0000256" key="7">
    <source>
        <dbReference type="RuleBase" id="RU366011"/>
    </source>
</evidence>
<dbReference type="AlphaFoldDB" id="A0A166B595"/>
<evidence type="ECO:0000256" key="4">
    <source>
        <dbReference type="ARBA" id="ARBA00023002"/>
    </source>
</evidence>
<protein>
    <submittedName>
        <fullName evidence="9">Redoxin</fullName>
    </submittedName>
</protein>
<keyword evidence="5 7" id="KW-0676">Redox-active center</keyword>
<feature type="active site" description="Cysteine sulfenic acid (-SOH) intermediate" evidence="6">
    <location>
        <position position="58"/>
    </location>
</feature>
<dbReference type="GO" id="GO:0005739">
    <property type="term" value="C:mitochondrion"/>
    <property type="evidence" value="ECO:0007669"/>
    <property type="project" value="TreeGrafter"/>
</dbReference>
<dbReference type="Proteomes" id="UP000077266">
    <property type="component" value="Unassembled WGS sequence"/>
</dbReference>
<evidence type="ECO:0000313" key="10">
    <source>
        <dbReference type="Proteomes" id="UP000077266"/>
    </source>
</evidence>
<dbReference type="InterPro" id="IPR036249">
    <property type="entry name" value="Thioredoxin-like_sf"/>
</dbReference>
<proteinExistence type="inferred from homology"/>
<dbReference type="CDD" id="cd03013">
    <property type="entry name" value="PRX5_like"/>
    <property type="match status" value="1"/>
</dbReference>
<dbReference type="Gene3D" id="3.40.30.10">
    <property type="entry name" value="Glutaredoxin"/>
    <property type="match status" value="1"/>
</dbReference>
<evidence type="ECO:0000256" key="5">
    <source>
        <dbReference type="ARBA" id="ARBA00023284"/>
    </source>
</evidence>
<sequence length="170" mass="18302">MAISVGETVPSGEFVYVPYEPALDDNMVCGTPQKYTTDSWKGKKVVVLSVVGAFTGTCHGQIPGYKTLLNKFKERNVEVVAVVNSNDPFVNSGWARVQGISNEMVFLSDTFSKWTEQLGLTVDLTAVGLGVRTGRWVMVLDDLKVTSLEVESNPGAVTVTAADKVLAGLQ</sequence>